<evidence type="ECO:0000313" key="3">
    <source>
        <dbReference type="Proteomes" id="UP000186455"/>
    </source>
</evidence>
<name>A0A1Q4V9S0_9ACTN</name>
<evidence type="ECO:0000313" key="2">
    <source>
        <dbReference type="EMBL" id="OKH94567.1"/>
    </source>
</evidence>
<feature type="domain" description="DinB-like" evidence="1">
    <location>
        <begin position="14"/>
        <end position="161"/>
    </location>
</feature>
<protein>
    <submittedName>
        <fullName evidence="2">Chorismate synthase</fullName>
    </submittedName>
</protein>
<dbReference type="Gene3D" id="1.20.120.450">
    <property type="entry name" value="dinb family like domain"/>
    <property type="match status" value="1"/>
</dbReference>
<dbReference type="NCBIfam" id="NF047843">
    <property type="entry name" value="MST_Rv0443"/>
    <property type="match status" value="1"/>
</dbReference>
<gene>
    <name evidence="2" type="ORF">AB852_09915</name>
</gene>
<dbReference type="Proteomes" id="UP000186455">
    <property type="component" value="Unassembled WGS sequence"/>
</dbReference>
<dbReference type="STRING" id="1048205.AB852_09915"/>
<dbReference type="InterPro" id="IPR034660">
    <property type="entry name" value="DinB/YfiT-like"/>
</dbReference>
<comment type="caution">
    <text evidence="2">The sequence shown here is derived from an EMBL/GenBank/DDBJ whole genome shotgun (WGS) entry which is preliminary data.</text>
</comment>
<reference evidence="2 3" key="1">
    <citation type="submission" date="2015-06" db="EMBL/GenBank/DDBJ databases">
        <title>Cloning and characterization of the uncialamcin biosynthetic gene cluster.</title>
        <authorList>
            <person name="Yan X."/>
            <person name="Huang T."/>
            <person name="Ge H."/>
            <person name="Shen B."/>
        </authorList>
    </citation>
    <scope>NUCLEOTIDE SEQUENCE [LARGE SCALE GENOMIC DNA]</scope>
    <source>
        <strain evidence="2 3">DCA2648</strain>
    </source>
</reference>
<evidence type="ECO:0000259" key="1">
    <source>
        <dbReference type="Pfam" id="PF12867"/>
    </source>
</evidence>
<dbReference type="EMBL" id="LFBV01000002">
    <property type="protein sequence ID" value="OKH94567.1"/>
    <property type="molecule type" value="Genomic_DNA"/>
</dbReference>
<keyword evidence="3" id="KW-1185">Reference proteome</keyword>
<accession>A0A1Q4V9S0</accession>
<organism evidence="2 3">
    <name type="scientific">Streptomyces uncialis</name>
    <dbReference type="NCBI Taxonomy" id="1048205"/>
    <lineage>
        <taxon>Bacteria</taxon>
        <taxon>Bacillati</taxon>
        <taxon>Actinomycetota</taxon>
        <taxon>Actinomycetes</taxon>
        <taxon>Kitasatosporales</taxon>
        <taxon>Streptomycetaceae</taxon>
        <taxon>Streptomyces</taxon>
    </lineage>
</organism>
<dbReference type="SUPFAM" id="SSF109854">
    <property type="entry name" value="DinB/YfiT-like putative metalloenzymes"/>
    <property type="match status" value="1"/>
</dbReference>
<dbReference type="InterPro" id="IPR024775">
    <property type="entry name" value="DinB-like"/>
</dbReference>
<sequence length="174" mass="18984">MAGARSAELLVDAFGRVREEVHAVVGGLTPDDLTARVDPDANSVGWLVWHLTRVQDDHVSDAAGITQEWVTGDWVTRFGLPYARLATGYGHSARQVGRMRVGSARLLTGYHDAVHDRTVRYVRELADTDLDRVVDEGWSPAVTLGVRLISVLSDDLQHVGQAAFVRGMLERAGG</sequence>
<dbReference type="Pfam" id="PF12867">
    <property type="entry name" value="DinB_2"/>
    <property type="match status" value="1"/>
</dbReference>
<proteinExistence type="predicted"/>
<dbReference type="RefSeq" id="WP_073786247.1">
    <property type="nucleotide sequence ID" value="NZ_JBITHB010000002.1"/>
</dbReference>
<dbReference type="AlphaFoldDB" id="A0A1Q4V9S0"/>